<protein>
    <submittedName>
        <fullName evidence="2">Uncharacterized protein</fullName>
    </submittedName>
</protein>
<dbReference type="EMBL" id="JANJYI010000008">
    <property type="protein sequence ID" value="KAK2638045.1"/>
    <property type="molecule type" value="Genomic_DNA"/>
</dbReference>
<keyword evidence="1" id="KW-0813">Transport</keyword>
<dbReference type="PANTHER" id="PTHR45651">
    <property type="entry name" value="CYCLIC NUCLEOTIDE-GATED ION CHANNEL 15-RELATED-RELATED"/>
    <property type="match status" value="1"/>
</dbReference>
<keyword evidence="1" id="KW-0406">Ion transport</keyword>
<organism evidence="2 3">
    <name type="scientific">Dipteronia dyeriana</name>
    <dbReference type="NCBI Taxonomy" id="168575"/>
    <lineage>
        <taxon>Eukaryota</taxon>
        <taxon>Viridiplantae</taxon>
        <taxon>Streptophyta</taxon>
        <taxon>Embryophyta</taxon>
        <taxon>Tracheophyta</taxon>
        <taxon>Spermatophyta</taxon>
        <taxon>Magnoliopsida</taxon>
        <taxon>eudicotyledons</taxon>
        <taxon>Gunneridae</taxon>
        <taxon>Pentapetalae</taxon>
        <taxon>rosids</taxon>
        <taxon>malvids</taxon>
        <taxon>Sapindales</taxon>
        <taxon>Sapindaceae</taxon>
        <taxon>Hippocastanoideae</taxon>
        <taxon>Acereae</taxon>
        <taxon>Dipteronia</taxon>
    </lineage>
</organism>
<dbReference type="PANTHER" id="PTHR45651:SF50">
    <property type="entry name" value="CYCLIC NUCLEOTIDE-GATED ION CHANNEL 2"/>
    <property type="match status" value="1"/>
</dbReference>
<dbReference type="GO" id="GO:0034220">
    <property type="term" value="P:monoatomic ion transmembrane transport"/>
    <property type="evidence" value="ECO:0007669"/>
    <property type="project" value="UniProtKB-KW"/>
</dbReference>
<evidence type="ECO:0000313" key="2">
    <source>
        <dbReference type="EMBL" id="KAK2638045.1"/>
    </source>
</evidence>
<comment type="caution">
    <text evidence="2">The sequence shown here is derived from an EMBL/GenBank/DDBJ whole genome shotgun (WGS) entry which is preliminary data.</text>
</comment>
<gene>
    <name evidence="2" type="ORF">Ddye_025840</name>
</gene>
<dbReference type="AlphaFoldDB" id="A0AAD9TL15"/>
<keyword evidence="1" id="KW-0407">Ion channel</keyword>
<evidence type="ECO:0000313" key="3">
    <source>
        <dbReference type="Proteomes" id="UP001280121"/>
    </source>
</evidence>
<keyword evidence="3" id="KW-1185">Reference proteome</keyword>
<evidence type="ECO:0000256" key="1">
    <source>
        <dbReference type="ARBA" id="ARBA00023303"/>
    </source>
</evidence>
<dbReference type="GO" id="GO:0030552">
    <property type="term" value="F:cAMP binding"/>
    <property type="evidence" value="ECO:0007669"/>
    <property type="project" value="UniProtKB-KW"/>
</dbReference>
<reference evidence="2" key="1">
    <citation type="journal article" date="2023" name="Plant J.">
        <title>Genome sequences and population genomics provide insights into the demographic history, inbreeding, and mutation load of two 'living fossil' tree species of Dipteronia.</title>
        <authorList>
            <person name="Feng Y."/>
            <person name="Comes H.P."/>
            <person name="Chen J."/>
            <person name="Zhu S."/>
            <person name="Lu R."/>
            <person name="Zhang X."/>
            <person name="Li P."/>
            <person name="Qiu J."/>
            <person name="Olsen K.M."/>
            <person name="Qiu Y."/>
        </authorList>
    </citation>
    <scope>NUCLEOTIDE SEQUENCE</scope>
    <source>
        <strain evidence="2">KIB01</strain>
    </source>
</reference>
<sequence>MHPPALLSFPPRPIPIISIVRTTFWILGACWSRGGTGCCWWHGMALAVDPLFFYVFSLQVGEGGAPFVYLDAQLAAIVTVLRTCIDVVHLCHLWLQFRMAYVSRDSLVVGCGKLVWDARAIARHYLLSFRGF</sequence>
<name>A0AAD9TL15_9ROSI</name>
<dbReference type="Proteomes" id="UP001280121">
    <property type="component" value="Unassembled WGS sequence"/>
</dbReference>
<proteinExistence type="predicted"/>
<dbReference type="GO" id="GO:0016020">
    <property type="term" value="C:membrane"/>
    <property type="evidence" value="ECO:0007669"/>
    <property type="project" value="UniProtKB-SubCell"/>
</dbReference>
<accession>A0AAD9TL15</accession>